<evidence type="ECO:0000313" key="1">
    <source>
        <dbReference type="EMBL" id="WAJ27885.1"/>
    </source>
</evidence>
<sequence>MPKHVSIRKGHQIAAVPLRLAENGAMQVLLVTSRETRRWILPKGWPMKGIKDYRAAKIEAHEEAGVRGRVLSQPVGTYSYWRRTRCDFRLSEVRVYPLLVKRELKRWKEEGQRDRCWFSILDAADHVLEPELSTLIVRMPLDEALQGALTMRSSSVA</sequence>
<evidence type="ECO:0000313" key="2">
    <source>
        <dbReference type="Proteomes" id="UP001163223"/>
    </source>
</evidence>
<keyword evidence="2" id="KW-1185">Reference proteome</keyword>
<name>A0ACD4NLV1_9HYPH</name>
<protein>
    <submittedName>
        <fullName evidence="1">NUDIX hydrolase</fullName>
    </submittedName>
</protein>
<organism evidence="1 2">
    <name type="scientific">Antarcticirhabdus aurantiaca</name>
    <dbReference type="NCBI Taxonomy" id="2606717"/>
    <lineage>
        <taxon>Bacteria</taxon>
        <taxon>Pseudomonadati</taxon>
        <taxon>Pseudomonadota</taxon>
        <taxon>Alphaproteobacteria</taxon>
        <taxon>Hyphomicrobiales</taxon>
        <taxon>Aurantimonadaceae</taxon>
        <taxon>Antarcticirhabdus</taxon>
    </lineage>
</organism>
<dbReference type="Proteomes" id="UP001163223">
    <property type="component" value="Chromosome"/>
</dbReference>
<keyword evidence="1" id="KW-0378">Hydrolase</keyword>
<accession>A0ACD4NLV1</accession>
<dbReference type="EMBL" id="CP113520">
    <property type="protein sequence ID" value="WAJ27885.1"/>
    <property type="molecule type" value="Genomic_DNA"/>
</dbReference>
<reference evidence="1" key="1">
    <citation type="submission" date="2022-11" db="EMBL/GenBank/DDBJ databases">
        <title>beta-Carotene-producing bacterium, Jeongeuplla avenae sp. nov., alleviates the salt stress of Arabidopsis seedlings.</title>
        <authorList>
            <person name="Jiang L."/>
            <person name="Lee J."/>
        </authorList>
    </citation>
    <scope>NUCLEOTIDE SEQUENCE</scope>
    <source>
        <strain evidence="1">DY_R2A_6</strain>
    </source>
</reference>
<proteinExistence type="predicted"/>
<gene>
    <name evidence="1" type="ORF">OXU80_24075</name>
</gene>